<dbReference type="Proteomes" id="UP001549920">
    <property type="component" value="Unassembled WGS sequence"/>
</dbReference>
<protein>
    <recommendedName>
        <fullName evidence="5">VWFA domain-containing protein</fullName>
    </recommendedName>
</protein>
<accession>A0ABR3IKJ9</accession>
<evidence type="ECO:0000313" key="4">
    <source>
        <dbReference type="Proteomes" id="UP001549920"/>
    </source>
</evidence>
<feature type="chain" id="PRO_5045713236" description="VWFA domain-containing protein" evidence="2">
    <location>
        <begin position="19"/>
        <end position="831"/>
    </location>
</feature>
<feature type="signal peptide" evidence="2">
    <location>
        <begin position="1"/>
        <end position="18"/>
    </location>
</feature>
<dbReference type="EMBL" id="JBEUOH010000002">
    <property type="protein sequence ID" value="KAL0901601.1"/>
    <property type="molecule type" value="Genomic_DNA"/>
</dbReference>
<evidence type="ECO:0000313" key="3">
    <source>
        <dbReference type="EMBL" id="KAL0901601.1"/>
    </source>
</evidence>
<evidence type="ECO:0000256" key="2">
    <source>
        <dbReference type="SAM" id="SignalP"/>
    </source>
</evidence>
<comment type="caution">
    <text evidence="3">The sequence shown here is derived from an EMBL/GenBank/DDBJ whole genome shotgun (WGS) entry which is preliminary data.</text>
</comment>
<name>A0ABR3IKJ9_LOXSC</name>
<organism evidence="3 4">
    <name type="scientific">Loxostege sticticalis</name>
    <name type="common">Beet webworm moth</name>
    <dbReference type="NCBI Taxonomy" id="481309"/>
    <lineage>
        <taxon>Eukaryota</taxon>
        <taxon>Metazoa</taxon>
        <taxon>Ecdysozoa</taxon>
        <taxon>Arthropoda</taxon>
        <taxon>Hexapoda</taxon>
        <taxon>Insecta</taxon>
        <taxon>Pterygota</taxon>
        <taxon>Neoptera</taxon>
        <taxon>Endopterygota</taxon>
        <taxon>Lepidoptera</taxon>
        <taxon>Glossata</taxon>
        <taxon>Ditrysia</taxon>
        <taxon>Pyraloidea</taxon>
        <taxon>Crambidae</taxon>
        <taxon>Pyraustinae</taxon>
        <taxon>Loxostege</taxon>
    </lineage>
</organism>
<keyword evidence="4" id="KW-1185">Reference proteome</keyword>
<keyword evidence="1" id="KW-0472">Membrane</keyword>
<evidence type="ECO:0000256" key="1">
    <source>
        <dbReference type="SAM" id="Phobius"/>
    </source>
</evidence>
<keyword evidence="1" id="KW-0812">Transmembrane</keyword>
<gene>
    <name evidence="3" type="ORF">ABMA27_006819</name>
</gene>
<proteinExistence type="predicted"/>
<evidence type="ECO:0008006" key="5">
    <source>
        <dbReference type="Google" id="ProtNLM"/>
    </source>
</evidence>
<feature type="transmembrane region" description="Helical" evidence="1">
    <location>
        <begin position="809"/>
        <end position="828"/>
    </location>
</feature>
<reference evidence="3 4" key="1">
    <citation type="submission" date="2024-06" db="EMBL/GenBank/DDBJ databases">
        <title>A chromosome-level genome assembly of beet webworm, Loxostege sticticalis.</title>
        <authorList>
            <person name="Zhang Y."/>
        </authorList>
    </citation>
    <scope>NUCLEOTIDE SEQUENCE [LARGE SCALE GENOMIC DNA]</scope>
    <source>
        <strain evidence="3">AQ026</strain>
        <tissue evidence="3">Whole body</tissue>
    </source>
</reference>
<keyword evidence="2" id="KW-0732">Signal</keyword>
<sequence>MYWLSALLLAAFAKGAHAQSTAQTSVAPDLRECYTDPILLNRNNLPPTTMQTLIDIIRQIEDNPNVRVDLRVMAAWLLHTYRQDGIQYHRREGVAMSANVLPFSPTFNTFHRHRLLLRMIPSNPQGMPNITLPAPLKCALHHMLSTTVDARLRGDESNCGQLSQYRALRTSRSARSVDDDVEILDLSKLGGRNGQLRQHNPNDDVESTGSFGPRTARQLMGESACPILTGVVNSRWGAISAGNLIAGIAAGAEPQQISITDLTRGSVLNYQNVQQTVSAIFPATLAGDLAEAVLIQGTRGSQAIEIGSGGNWNSTQARRFFMLSNRLNIEMTDPEIAGGIDGFVLGNTLLSTYAAHSEIRLSQLLDMFYAPRNGVFNSNLRACNRQNLRTQFINEPQLAGETNAFAAALDTIMPLEGTLTGGLDSLVQSAIRNFQTYSSSNLHTLSCATTETTSPNFRLRTNLYIVLDATWPYNTIYPAISHLLDAIEVNKYGSSVTLLSAFDGSILIPQTFSVAEFHSAYTAAAHQAFMTGVNLETSLTTVRLMMVENLRNESASNYVGGNSTVLLYLLNSAAQSNQIVVDQARLLREGVPDTRLLIASSSNQQDNLANLVRDPQIDLITLNLAATGTNVDTNMAQVVAGIQTVGRRVVNPACGANFAPESSGTRQFIDFVEPGFINFYRISPNYFFSDNANARVRVSFGTGLAAGTLTVCHSRSVSMPSQNSSIGIVDTGAVTCQNVATSGTADIGLENACSDSSTIGQCPPLHFSVQSNAPGETSTATCIDPAVCRFPNSIRFQIQVDGLGCFSNATSILSSVIFVLFGLLLNIVRSL</sequence>
<keyword evidence="1" id="KW-1133">Transmembrane helix</keyword>